<protein>
    <submittedName>
        <fullName evidence="10">Glycosyltransferase family 39 protein</fullName>
    </submittedName>
</protein>
<dbReference type="Pfam" id="PF13231">
    <property type="entry name" value="PMT_2"/>
    <property type="match status" value="1"/>
</dbReference>
<keyword evidence="3" id="KW-0328">Glycosyltransferase</keyword>
<evidence type="ECO:0000256" key="8">
    <source>
        <dbReference type="SAM" id="Phobius"/>
    </source>
</evidence>
<dbReference type="Proteomes" id="UP000760472">
    <property type="component" value="Unassembled WGS sequence"/>
</dbReference>
<dbReference type="PANTHER" id="PTHR33908:SF3">
    <property type="entry name" value="UNDECAPRENYL PHOSPHATE-ALPHA-4-AMINO-4-DEOXY-L-ARABINOSE ARABINOSYL TRANSFERASE"/>
    <property type="match status" value="1"/>
</dbReference>
<evidence type="ECO:0000256" key="4">
    <source>
        <dbReference type="ARBA" id="ARBA00022679"/>
    </source>
</evidence>
<evidence type="ECO:0000256" key="3">
    <source>
        <dbReference type="ARBA" id="ARBA00022676"/>
    </source>
</evidence>
<evidence type="ECO:0000259" key="9">
    <source>
        <dbReference type="Pfam" id="PF13231"/>
    </source>
</evidence>
<proteinExistence type="predicted"/>
<evidence type="ECO:0000256" key="7">
    <source>
        <dbReference type="ARBA" id="ARBA00023136"/>
    </source>
</evidence>
<feature type="transmembrane region" description="Helical" evidence="8">
    <location>
        <begin position="347"/>
        <end position="366"/>
    </location>
</feature>
<feature type="transmembrane region" description="Helical" evidence="8">
    <location>
        <begin position="122"/>
        <end position="154"/>
    </location>
</feature>
<sequence length="533" mass="60571">MGPLRMTPTLRQSNLLHYGLLFAALFLAFFWNIWGFSLFDLDEGAFSEATREMLTNSNFAATYLDGEPRYDKPILSYWFQALSVTLFDLSEFSLRLPSAIAASCWLLACYRFAGQQWNRTTALYTVLIMANTLWIGIIGKAAIADAWLNLFLTLTLLDMWRHWQNPTRSLLLRVYLWMALGLLAKGPVAVLVPLLVSGIFYLIQGAWRRWLAAIFYLPGWALLLAILTPWLWLVYQDQGLEFFQGFLLDHNLKRFSDTREGHGGKLWYYLFALPLVLLPFSAALFTLLRNLRELCKDSLTLYLMIWLGVVFVLVSFSGTQLPHYVVYGISGLLMLFAHNRERLFRSWGLVFPLLFFVLMLALPWILEAAAGSSKKLYEQEMLARVWDVAGTAYITASIVALLLTLVVIFTAKLERPAKFVAIGFIQTLFVFTFFIQVMAGLQQQPVQEAAAIARKLSDKHVIAYGVHRPSFSVYRDAITPQDRSPEAGDVIFTDADNLLKLQQQNPDAVLELLFSKGGIRLVEWRDATPAVAN</sequence>
<evidence type="ECO:0000256" key="2">
    <source>
        <dbReference type="ARBA" id="ARBA00022475"/>
    </source>
</evidence>
<feature type="domain" description="Glycosyltransferase RgtA/B/C/D-like" evidence="9">
    <location>
        <begin position="71"/>
        <end position="232"/>
    </location>
</feature>
<gene>
    <name evidence="10" type="ORF">JW498_03445</name>
</gene>
<keyword evidence="5 8" id="KW-0812">Transmembrane</keyword>
<keyword evidence="7 8" id="KW-0472">Membrane</keyword>
<keyword evidence="6 8" id="KW-1133">Transmembrane helix</keyword>
<dbReference type="InterPro" id="IPR036915">
    <property type="entry name" value="Cyclin-like_sf"/>
</dbReference>
<dbReference type="InterPro" id="IPR050297">
    <property type="entry name" value="LipidA_mod_glycosyltrf_83"/>
</dbReference>
<dbReference type="RefSeq" id="WP_205212920.1">
    <property type="nucleotide sequence ID" value="NZ_JAFFZP010000003.1"/>
</dbReference>
<feature type="transmembrane region" description="Helical" evidence="8">
    <location>
        <begin position="324"/>
        <end position="340"/>
    </location>
</feature>
<dbReference type="EMBL" id="JAFFZP010000003">
    <property type="protein sequence ID" value="MBN0986414.1"/>
    <property type="molecule type" value="Genomic_DNA"/>
</dbReference>
<feature type="transmembrane region" description="Helical" evidence="8">
    <location>
        <begin position="299"/>
        <end position="318"/>
    </location>
</feature>
<dbReference type="InterPro" id="IPR038731">
    <property type="entry name" value="RgtA/B/C-like"/>
</dbReference>
<accession>A0ABS2W3X6</accession>
<feature type="transmembrane region" description="Helical" evidence="8">
    <location>
        <begin position="174"/>
        <end position="203"/>
    </location>
</feature>
<dbReference type="PANTHER" id="PTHR33908">
    <property type="entry name" value="MANNOSYLTRANSFERASE YKCB-RELATED"/>
    <property type="match status" value="1"/>
</dbReference>
<dbReference type="SUPFAM" id="SSF47954">
    <property type="entry name" value="Cyclin-like"/>
    <property type="match status" value="1"/>
</dbReference>
<feature type="transmembrane region" description="Helical" evidence="8">
    <location>
        <begin position="419"/>
        <end position="439"/>
    </location>
</feature>
<evidence type="ECO:0000256" key="6">
    <source>
        <dbReference type="ARBA" id="ARBA00022989"/>
    </source>
</evidence>
<reference evidence="10 11" key="1">
    <citation type="submission" date="2021-02" db="EMBL/GenBank/DDBJ databases">
        <title>A novel species of genus Amphritea isolated from a fishpond in China.</title>
        <authorList>
            <person name="Lu H."/>
        </authorList>
    </citation>
    <scope>NUCLEOTIDE SEQUENCE [LARGE SCALE GENOMIC DNA]</scope>
    <source>
        <strain evidence="10 11">RP18W</strain>
    </source>
</reference>
<feature type="transmembrane region" description="Helical" evidence="8">
    <location>
        <begin position="15"/>
        <end position="34"/>
    </location>
</feature>
<comment type="caution">
    <text evidence="10">The sequence shown here is derived from an EMBL/GenBank/DDBJ whole genome shotgun (WGS) entry which is preliminary data.</text>
</comment>
<evidence type="ECO:0000313" key="11">
    <source>
        <dbReference type="Proteomes" id="UP000760472"/>
    </source>
</evidence>
<organism evidence="10 11">
    <name type="scientific">Amphritea pacifica</name>
    <dbReference type="NCBI Taxonomy" id="2811233"/>
    <lineage>
        <taxon>Bacteria</taxon>
        <taxon>Pseudomonadati</taxon>
        <taxon>Pseudomonadota</taxon>
        <taxon>Gammaproteobacteria</taxon>
        <taxon>Oceanospirillales</taxon>
        <taxon>Oceanospirillaceae</taxon>
        <taxon>Amphritea</taxon>
    </lineage>
</organism>
<feature type="transmembrane region" description="Helical" evidence="8">
    <location>
        <begin position="92"/>
        <end position="110"/>
    </location>
</feature>
<feature type="transmembrane region" description="Helical" evidence="8">
    <location>
        <begin position="386"/>
        <end position="407"/>
    </location>
</feature>
<keyword evidence="4" id="KW-0808">Transferase</keyword>
<evidence type="ECO:0000313" key="10">
    <source>
        <dbReference type="EMBL" id="MBN0986414.1"/>
    </source>
</evidence>
<name>A0ABS2W3X6_9GAMM</name>
<feature type="transmembrane region" description="Helical" evidence="8">
    <location>
        <begin position="266"/>
        <end position="287"/>
    </location>
</feature>
<keyword evidence="2" id="KW-1003">Cell membrane</keyword>
<comment type="subcellular location">
    <subcellularLocation>
        <location evidence="1">Cell membrane</location>
        <topology evidence="1">Multi-pass membrane protein</topology>
    </subcellularLocation>
</comment>
<feature type="transmembrane region" description="Helical" evidence="8">
    <location>
        <begin position="210"/>
        <end position="232"/>
    </location>
</feature>
<evidence type="ECO:0000256" key="5">
    <source>
        <dbReference type="ARBA" id="ARBA00022692"/>
    </source>
</evidence>
<keyword evidence="11" id="KW-1185">Reference proteome</keyword>
<evidence type="ECO:0000256" key="1">
    <source>
        <dbReference type="ARBA" id="ARBA00004651"/>
    </source>
</evidence>